<accession>A0AAD3XSD4</accession>
<reference evidence="1" key="1">
    <citation type="submission" date="2023-05" db="EMBL/GenBank/DDBJ databases">
        <title>Nepenthes gracilis genome sequencing.</title>
        <authorList>
            <person name="Fukushima K."/>
        </authorList>
    </citation>
    <scope>NUCLEOTIDE SEQUENCE</scope>
    <source>
        <strain evidence="1">SING2019-196</strain>
    </source>
</reference>
<dbReference type="Proteomes" id="UP001279734">
    <property type="component" value="Unassembled WGS sequence"/>
</dbReference>
<gene>
    <name evidence="1" type="ORF">Nepgr_017678</name>
</gene>
<dbReference type="EMBL" id="BSYO01000015">
    <property type="protein sequence ID" value="GMH15837.1"/>
    <property type="molecule type" value="Genomic_DNA"/>
</dbReference>
<comment type="caution">
    <text evidence="1">The sequence shown here is derived from an EMBL/GenBank/DDBJ whole genome shotgun (WGS) entry which is preliminary data.</text>
</comment>
<sequence>MDVTASRPSEWSRQYGIVDRRKVDDEERQLAVIERGYLPAVRTGRLQYWRRDHVDYAAAVRALVARAGSPPRGRVLPRAFFRISSNVLAGSDLQSPAAGAALSPSALHGAVGTGQTLSGRRY</sequence>
<keyword evidence="2" id="KW-1185">Reference proteome</keyword>
<evidence type="ECO:0000313" key="1">
    <source>
        <dbReference type="EMBL" id="GMH15837.1"/>
    </source>
</evidence>
<evidence type="ECO:0000313" key="2">
    <source>
        <dbReference type="Proteomes" id="UP001279734"/>
    </source>
</evidence>
<protein>
    <submittedName>
        <fullName evidence="1">Uncharacterized protein</fullName>
    </submittedName>
</protein>
<dbReference type="AlphaFoldDB" id="A0AAD3XSD4"/>
<organism evidence="1 2">
    <name type="scientific">Nepenthes gracilis</name>
    <name type="common">Slender pitcher plant</name>
    <dbReference type="NCBI Taxonomy" id="150966"/>
    <lineage>
        <taxon>Eukaryota</taxon>
        <taxon>Viridiplantae</taxon>
        <taxon>Streptophyta</taxon>
        <taxon>Embryophyta</taxon>
        <taxon>Tracheophyta</taxon>
        <taxon>Spermatophyta</taxon>
        <taxon>Magnoliopsida</taxon>
        <taxon>eudicotyledons</taxon>
        <taxon>Gunneridae</taxon>
        <taxon>Pentapetalae</taxon>
        <taxon>Caryophyllales</taxon>
        <taxon>Nepenthaceae</taxon>
        <taxon>Nepenthes</taxon>
    </lineage>
</organism>
<name>A0AAD3XSD4_NEPGR</name>
<proteinExistence type="predicted"/>